<evidence type="ECO:0000256" key="12">
    <source>
        <dbReference type="ARBA" id="ARBA00022840"/>
    </source>
</evidence>
<accession>A0A8S9FLB8</accession>
<name>A0A8S9FLB8_BRACR</name>
<dbReference type="GO" id="GO:0002229">
    <property type="term" value="P:defense response to oomycetes"/>
    <property type="evidence" value="ECO:0007669"/>
    <property type="project" value="UniProtKB-ARBA"/>
</dbReference>
<dbReference type="Pfam" id="PF00069">
    <property type="entry name" value="Pkinase"/>
    <property type="match status" value="1"/>
</dbReference>
<evidence type="ECO:0000256" key="10">
    <source>
        <dbReference type="ARBA" id="ARBA00022777"/>
    </source>
</evidence>
<keyword evidence="4" id="KW-1003">Cell membrane</keyword>
<keyword evidence="5" id="KW-0723">Serine/threonine-protein kinase</keyword>
<dbReference type="InterPro" id="IPR011009">
    <property type="entry name" value="Kinase-like_dom_sf"/>
</dbReference>
<organism evidence="18">
    <name type="scientific">Brassica cretica</name>
    <name type="common">Mustard</name>
    <dbReference type="NCBI Taxonomy" id="69181"/>
    <lineage>
        <taxon>Eukaryota</taxon>
        <taxon>Viridiplantae</taxon>
        <taxon>Streptophyta</taxon>
        <taxon>Embryophyta</taxon>
        <taxon>Tracheophyta</taxon>
        <taxon>Spermatophyta</taxon>
        <taxon>Magnoliopsida</taxon>
        <taxon>eudicotyledons</taxon>
        <taxon>Gunneridae</taxon>
        <taxon>Pentapetalae</taxon>
        <taxon>rosids</taxon>
        <taxon>malvids</taxon>
        <taxon>Brassicales</taxon>
        <taxon>Brassicaceae</taxon>
        <taxon>Brassiceae</taxon>
        <taxon>Brassica</taxon>
    </lineage>
</organism>
<dbReference type="GO" id="GO:0016787">
    <property type="term" value="F:hydrolase activity"/>
    <property type="evidence" value="ECO:0007669"/>
    <property type="project" value="UniProtKB-KW"/>
</dbReference>
<keyword evidence="15" id="KW-0675">Receptor</keyword>
<keyword evidence="11" id="KW-0378">Hydrolase</keyword>
<evidence type="ECO:0000256" key="5">
    <source>
        <dbReference type="ARBA" id="ARBA00022527"/>
    </source>
</evidence>
<keyword evidence="9" id="KW-0547">Nucleotide-binding</keyword>
<keyword evidence="12" id="KW-0067">ATP-binding</keyword>
<evidence type="ECO:0000256" key="1">
    <source>
        <dbReference type="ARBA" id="ARBA00004251"/>
    </source>
</evidence>
<feature type="non-terminal residue" evidence="18">
    <location>
        <position position="1"/>
    </location>
</feature>
<keyword evidence="7" id="KW-0732">Signal</keyword>
<sequence>MEGLIGFLKGSLRFLEASNIATYCNSLTSKLLLYDYLPGGSLDQALHERGEQLDWDSRVNIIIGAAKGVAYLHHDCSPRIIHRDIKSSNILLDGNLEARVSDFGLAKLLGDEESHITTIVAGTFGYLAPEYMQSGRATEKTDVYSFGVLILEVLSGKLPTDKKGYNVVGWVSITRSSFDLYPPLEDIVGQCGPYLLPVDKKWITTSVRRGLEVCRIDGSVKLDERRRQIQEFNDEKSNCRICLLSTRAGGLGINLTAADTCILYVSDWVLVLFLSWNMWLLDRSDLMITLPGETEGAHKAFPVKGPGWEVVLSSSAGGMLSSLN</sequence>
<evidence type="ECO:0000256" key="7">
    <source>
        <dbReference type="ARBA" id="ARBA00022729"/>
    </source>
</evidence>
<keyword evidence="10" id="KW-0418">Kinase</keyword>
<keyword evidence="13" id="KW-1133">Transmembrane helix</keyword>
<evidence type="ECO:0000256" key="6">
    <source>
        <dbReference type="ARBA" id="ARBA00022692"/>
    </source>
</evidence>
<dbReference type="GO" id="GO:0005886">
    <property type="term" value="C:plasma membrane"/>
    <property type="evidence" value="ECO:0007669"/>
    <property type="project" value="UniProtKB-SubCell"/>
</dbReference>
<gene>
    <name evidence="18" type="ORF">F2Q70_00030882</name>
</gene>
<dbReference type="Gene3D" id="3.40.50.300">
    <property type="entry name" value="P-loop containing nucleotide triphosphate hydrolases"/>
    <property type="match status" value="1"/>
</dbReference>
<dbReference type="Pfam" id="PF00271">
    <property type="entry name" value="Helicase_C"/>
    <property type="match status" value="1"/>
</dbReference>
<dbReference type="AlphaFoldDB" id="A0A8S9FLB8"/>
<evidence type="ECO:0000256" key="15">
    <source>
        <dbReference type="ARBA" id="ARBA00023170"/>
    </source>
</evidence>
<protein>
    <recommendedName>
        <fullName evidence="17">Protein kinase domain-containing protein</fullName>
    </recommendedName>
</protein>
<dbReference type="EMBL" id="QGKY02002305">
    <property type="protein sequence ID" value="KAF2534595.1"/>
    <property type="molecule type" value="Genomic_DNA"/>
</dbReference>
<evidence type="ECO:0000256" key="16">
    <source>
        <dbReference type="ARBA" id="ARBA00023180"/>
    </source>
</evidence>
<evidence type="ECO:0000259" key="17">
    <source>
        <dbReference type="PROSITE" id="PS50011"/>
    </source>
</evidence>
<dbReference type="GO" id="GO:0005524">
    <property type="term" value="F:ATP binding"/>
    <property type="evidence" value="ECO:0007669"/>
    <property type="project" value="UniProtKB-KW"/>
</dbReference>
<comment type="subcellular location">
    <subcellularLocation>
        <location evidence="1">Cell membrane</location>
        <topology evidence="1">Single-pass type I membrane protein</topology>
    </subcellularLocation>
</comment>
<evidence type="ECO:0000256" key="11">
    <source>
        <dbReference type="ARBA" id="ARBA00022801"/>
    </source>
</evidence>
<dbReference type="InterPro" id="IPR027417">
    <property type="entry name" value="P-loop_NTPase"/>
</dbReference>
<comment type="caution">
    <text evidence="18">The sequence shown here is derived from an EMBL/GenBank/DDBJ whole genome shotgun (WGS) entry which is preliminary data.</text>
</comment>
<keyword evidence="5" id="KW-0808">Transferase</keyword>
<dbReference type="SUPFAM" id="SSF52540">
    <property type="entry name" value="P-loop containing nucleoside triphosphate hydrolases"/>
    <property type="match status" value="1"/>
</dbReference>
<proteinExistence type="inferred from homology"/>
<dbReference type="CDD" id="cd18793">
    <property type="entry name" value="SF2_C_SNF"/>
    <property type="match status" value="1"/>
</dbReference>
<evidence type="ECO:0000256" key="14">
    <source>
        <dbReference type="ARBA" id="ARBA00023136"/>
    </source>
</evidence>
<evidence type="ECO:0000256" key="13">
    <source>
        <dbReference type="ARBA" id="ARBA00022989"/>
    </source>
</evidence>
<dbReference type="InterPro" id="IPR049730">
    <property type="entry name" value="SNF2/RAD54-like_C"/>
</dbReference>
<dbReference type="PROSITE" id="PS50011">
    <property type="entry name" value="PROTEIN_KINASE_DOM"/>
    <property type="match status" value="1"/>
</dbReference>
<dbReference type="FunFam" id="1.10.510.10:FF:000240">
    <property type="entry name" value="Lectin-domain containing receptor kinase A4.3"/>
    <property type="match status" value="1"/>
</dbReference>
<evidence type="ECO:0000313" key="18">
    <source>
        <dbReference type="EMBL" id="KAF2534595.1"/>
    </source>
</evidence>
<keyword evidence="8" id="KW-0430">Lectin</keyword>
<evidence type="ECO:0000256" key="4">
    <source>
        <dbReference type="ARBA" id="ARBA00022475"/>
    </source>
</evidence>
<dbReference type="GO" id="GO:0030246">
    <property type="term" value="F:carbohydrate binding"/>
    <property type="evidence" value="ECO:0007669"/>
    <property type="project" value="UniProtKB-KW"/>
</dbReference>
<feature type="domain" description="Protein kinase" evidence="17">
    <location>
        <begin position="1"/>
        <end position="324"/>
    </location>
</feature>
<keyword evidence="16" id="KW-0325">Glycoprotein</keyword>
<dbReference type="InterPro" id="IPR001650">
    <property type="entry name" value="Helicase_C-like"/>
</dbReference>
<comment type="similarity">
    <text evidence="3">In the C-terminal section; belongs to the protein kinase superfamily. Ser/Thr protein kinase family.</text>
</comment>
<evidence type="ECO:0000256" key="2">
    <source>
        <dbReference type="ARBA" id="ARBA00008536"/>
    </source>
</evidence>
<keyword evidence="6" id="KW-0812">Transmembrane</keyword>
<dbReference type="PANTHER" id="PTHR47989">
    <property type="entry name" value="OS01G0750732 PROTEIN"/>
    <property type="match status" value="1"/>
</dbReference>
<keyword evidence="14" id="KW-0472">Membrane</keyword>
<dbReference type="SMART" id="SM00220">
    <property type="entry name" value="S_TKc"/>
    <property type="match status" value="1"/>
</dbReference>
<reference evidence="18" key="1">
    <citation type="submission" date="2019-12" db="EMBL/GenBank/DDBJ databases">
        <title>Genome sequencing and annotation of Brassica cretica.</title>
        <authorList>
            <person name="Studholme D.J."/>
            <person name="Sarris P.F."/>
        </authorList>
    </citation>
    <scope>NUCLEOTIDE SEQUENCE</scope>
    <source>
        <strain evidence="18">PFS-102/07</strain>
        <tissue evidence="18">Leaf</tissue>
    </source>
</reference>
<dbReference type="Gene3D" id="1.10.510.10">
    <property type="entry name" value="Transferase(Phosphotransferase) domain 1"/>
    <property type="match status" value="1"/>
</dbReference>
<dbReference type="PROSITE" id="PS00108">
    <property type="entry name" value="PROTEIN_KINASE_ST"/>
    <property type="match status" value="1"/>
</dbReference>
<dbReference type="SUPFAM" id="SSF56112">
    <property type="entry name" value="Protein kinase-like (PK-like)"/>
    <property type="match status" value="1"/>
</dbReference>
<evidence type="ECO:0000256" key="3">
    <source>
        <dbReference type="ARBA" id="ARBA00010217"/>
    </source>
</evidence>
<dbReference type="InterPro" id="IPR008271">
    <property type="entry name" value="Ser/Thr_kinase_AS"/>
</dbReference>
<dbReference type="PANTHER" id="PTHR47989:SF65">
    <property type="entry name" value="PROTEIN KINASE DOMAIN-CONTAINING PROTEIN"/>
    <property type="match status" value="1"/>
</dbReference>
<evidence type="ECO:0000256" key="8">
    <source>
        <dbReference type="ARBA" id="ARBA00022734"/>
    </source>
</evidence>
<dbReference type="InterPro" id="IPR000719">
    <property type="entry name" value="Prot_kinase_dom"/>
</dbReference>
<evidence type="ECO:0000256" key="9">
    <source>
        <dbReference type="ARBA" id="ARBA00022741"/>
    </source>
</evidence>
<comment type="similarity">
    <text evidence="2">In the N-terminal section; belongs to the leguminous lectin family.</text>
</comment>
<dbReference type="GO" id="GO:0004674">
    <property type="term" value="F:protein serine/threonine kinase activity"/>
    <property type="evidence" value="ECO:0007669"/>
    <property type="project" value="UniProtKB-KW"/>
</dbReference>